<sequence length="141" mass="14857">MRLKRLLPLLVAVPLVLALAFVARAQAAKPKAPAGAATAEVKVGTGIEKMELQGEAKTFTVAAGAKIHVWTKVTGAADTTIAVVFTKGEKTSRQELKVPRSPYRTHAYRTFRKGDEGAWTAKVVGADGAELGTAAFTVAIQ</sequence>
<evidence type="ECO:0000259" key="2">
    <source>
        <dbReference type="Pfam" id="PF11141"/>
    </source>
</evidence>
<comment type="caution">
    <text evidence="3">The sequence shown here is derived from an EMBL/GenBank/DDBJ whole genome shotgun (WGS) entry which is preliminary data.</text>
</comment>
<dbReference type="Pfam" id="PF11141">
    <property type="entry name" value="DUF2914"/>
    <property type="match status" value="1"/>
</dbReference>
<keyword evidence="1" id="KW-0732">Signal</keyword>
<proteinExistence type="predicted"/>
<dbReference type="AlphaFoldDB" id="A0A936K5N4"/>
<gene>
    <name evidence="3" type="ORF">IPN91_01370</name>
</gene>
<evidence type="ECO:0000256" key="1">
    <source>
        <dbReference type="SAM" id="SignalP"/>
    </source>
</evidence>
<evidence type="ECO:0000313" key="3">
    <source>
        <dbReference type="EMBL" id="MBK8571295.1"/>
    </source>
</evidence>
<protein>
    <submittedName>
        <fullName evidence="3">DUF2914 domain-containing protein</fullName>
    </submittedName>
</protein>
<feature type="signal peptide" evidence="1">
    <location>
        <begin position="1"/>
        <end position="27"/>
    </location>
</feature>
<name>A0A936K5N4_9BACT</name>
<organism evidence="3 4">
    <name type="scientific">Candidatus Geothrix odensensis</name>
    <dbReference type="NCBI Taxonomy" id="2954440"/>
    <lineage>
        <taxon>Bacteria</taxon>
        <taxon>Pseudomonadati</taxon>
        <taxon>Acidobacteriota</taxon>
        <taxon>Holophagae</taxon>
        <taxon>Holophagales</taxon>
        <taxon>Holophagaceae</taxon>
        <taxon>Geothrix</taxon>
    </lineage>
</organism>
<feature type="chain" id="PRO_5037412955" evidence="1">
    <location>
        <begin position="28"/>
        <end position="141"/>
    </location>
</feature>
<accession>A0A936K5N4</accession>
<dbReference type="InterPro" id="IPR022606">
    <property type="entry name" value="DUF2914"/>
</dbReference>
<dbReference type="Proteomes" id="UP000709959">
    <property type="component" value="Unassembled WGS sequence"/>
</dbReference>
<feature type="domain" description="DUF2914" evidence="2">
    <location>
        <begin position="79"/>
        <end position="138"/>
    </location>
</feature>
<dbReference type="EMBL" id="JADKCH010000001">
    <property type="protein sequence ID" value="MBK8571295.1"/>
    <property type="molecule type" value="Genomic_DNA"/>
</dbReference>
<evidence type="ECO:0000313" key="4">
    <source>
        <dbReference type="Proteomes" id="UP000709959"/>
    </source>
</evidence>
<reference evidence="3 4" key="1">
    <citation type="submission" date="2020-10" db="EMBL/GenBank/DDBJ databases">
        <title>Connecting structure to function with the recovery of over 1000 high-quality activated sludge metagenome-assembled genomes encoding full-length rRNA genes using long-read sequencing.</title>
        <authorList>
            <person name="Singleton C.M."/>
            <person name="Petriglieri F."/>
            <person name="Kristensen J.M."/>
            <person name="Kirkegaard R.H."/>
            <person name="Michaelsen T.Y."/>
            <person name="Andersen M.H."/>
            <person name="Karst S.M."/>
            <person name="Dueholm M.S."/>
            <person name="Nielsen P.H."/>
            <person name="Albertsen M."/>
        </authorList>
    </citation>
    <scope>NUCLEOTIDE SEQUENCE [LARGE SCALE GENOMIC DNA]</scope>
    <source>
        <strain evidence="3">OdNE_18-Q3-R46-58_MAXAC.008</strain>
    </source>
</reference>